<protein>
    <recommendedName>
        <fullName evidence="3">DUF4283 domain-containing protein</fullName>
    </recommendedName>
</protein>
<dbReference type="EMBL" id="JBBPBN010000031">
    <property type="protein sequence ID" value="KAK9004114.1"/>
    <property type="molecule type" value="Genomic_DNA"/>
</dbReference>
<evidence type="ECO:0000313" key="2">
    <source>
        <dbReference type="Proteomes" id="UP001396334"/>
    </source>
</evidence>
<evidence type="ECO:0008006" key="3">
    <source>
        <dbReference type="Google" id="ProtNLM"/>
    </source>
</evidence>
<gene>
    <name evidence="1" type="ORF">V6N11_001924</name>
</gene>
<comment type="caution">
    <text evidence="1">The sequence shown here is derived from an EMBL/GenBank/DDBJ whole genome shotgun (WGS) entry which is preliminary data.</text>
</comment>
<organism evidence="1 2">
    <name type="scientific">Hibiscus sabdariffa</name>
    <name type="common">roselle</name>
    <dbReference type="NCBI Taxonomy" id="183260"/>
    <lineage>
        <taxon>Eukaryota</taxon>
        <taxon>Viridiplantae</taxon>
        <taxon>Streptophyta</taxon>
        <taxon>Embryophyta</taxon>
        <taxon>Tracheophyta</taxon>
        <taxon>Spermatophyta</taxon>
        <taxon>Magnoliopsida</taxon>
        <taxon>eudicotyledons</taxon>
        <taxon>Gunneridae</taxon>
        <taxon>Pentapetalae</taxon>
        <taxon>rosids</taxon>
        <taxon>malvids</taxon>
        <taxon>Malvales</taxon>
        <taxon>Malvaceae</taxon>
        <taxon>Malvoideae</taxon>
        <taxon>Hibiscus</taxon>
    </lineage>
</organism>
<proteinExistence type="predicted"/>
<dbReference type="Proteomes" id="UP001396334">
    <property type="component" value="Unassembled WGS sequence"/>
</dbReference>
<keyword evidence="2" id="KW-1185">Reference proteome</keyword>
<sequence length="113" mass="12991">MARYKVRINYWKRIRNEKISAPQTNIVVEGRSNTEFGLDKNNVLKADVIGVMDEEKLEILKIEVLANFLNLEGVKGISLMRYSGNVFLITFDEAEALESMDILLWDPDSRMVP</sequence>
<reference evidence="1 2" key="1">
    <citation type="journal article" date="2024" name="G3 (Bethesda)">
        <title>Genome assembly of Hibiscus sabdariffa L. provides insights into metabolisms of medicinal natural products.</title>
        <authorList>
            <person name="Kim T."/>
        </authorList>
    </citation>
    <scope>NUCLEOTIDE SEQUENCE [LARGE SCALE GENOMIC DNA]</scope>
    <source>
        <strain evidence="1">TK-2024</strain>
        <tissue evidence="1">Old leaves</tissue>
    </source>
</reference>
<evidence type="ECO:0000313" key="1">
    <source>
        <dbReference type="EMBL" id="KAK9004114.1"/>
    </source>
</evidence>
<accession>A0ABR2QTZ2</accession>
<name>A0ABR2QTZ2_9ROSI</name>